<dbReference type="RefSeq" id="WP_090384335.1">
    <property type="nucleotide sequence ID" value="NZ_CP156749.1"/>
</dbReference>
<organism evidence="1 2">
    <name type="scientific">Pseudomonas anguilliseptica</name>
    <dbReference type="NCBI Taxonomy" id="53406"/>
    <lineage>
        <taxon>Bacteria</taxon>
        <taxon>Pseudomonadati</taxon>
        <taxon>Pseudomonadota</taxon>
        <taxon>Gammaproteobacteria</taxon>
        <taxon>Pseudomonadales</taxon>
        <taxon>Pseudomonadaceae</taxon>
        <taxon>Pseudomonas</taxon>
    </lineage>
</organism>
<proteinExistence type="predicted"/>
<dbReference type="PROSITE" id="PS51257">
    <property type="entry name" value="PROKAR_LIPOPROTEIN"/>
    <property type="match status" value="1"/>
</dbReference>
<gene>
    <name evidence="1" type="ORF">SAMN05421553_3364</name>
</gene>
<reference evidence="2" key="1">
    <citation type="submission" date="2016-10" db="EMBL/GenBank/DDBJ databases">
        <authorList>
            <person name="Varghese N."/>
            <person name="Submissions S."/>
        </authorList>
    </citation>
    <scope>NUCLEOTIDE SEQUENCE [LARGE SCALE GENOMIC DNA]</scope>
    <source>
        <strain evidence="2">DSM 12111</strain>
    </source>
</reference>
<evidence type="ECO:0000313" key="2">
    <source>
        <dbReference type="Proteomes" id="UP000242849"/>
    </source>
</evidence>
<dbReference type="STRING" id="53406.SAMN05421553_3364"/>
<sequence>MKKWNLAFAVMAISALSGCGDAPPKTLEEINRHISSVSTTQLDGVSALVFSLDSKMGYDGASFFFMASDEANRILPKLIKYFPEQNPDVVAFTLNGKLVDKYGNEKDSPVIQLAFKMDEVKKVNYETGQFTNWDLLELMDNIEFLNPAGASIVREYCTDDSNAKHAARFCSGII</sequence>
<protein>
    <recommendedName>
        <fullName evidence="3">Lipoprotein</fullName>
    </recommendedName>
</protein>
<accession>A0A1H5DMH6</accession>
<evidence type="ECO:0008006" key="3">
    <source>
        <dbReference type="Google" id="ProtNLM"/>
    </source>
</evidence>
<name>A0A1H5DMH6_PSEAG</name>
<dbReference type="Proteomes" id="UP000242849">
    <property type="component" value="Unassembled WGS sequence"/>
</dbReference>
<keyword evidence="2" id="KW-1185">Reference proteome</keyword>
<evidence type="ECO:0000313" key="1">
    <source>
        <dbReference type="EMBL" id="SED80069.1"/>
    </source>
</evidence>
<dbReference type="EMBL" id="FNSC01000001">
    <property type="protein sequence ID" value="SED80069.1"/>
    <property type="molecule type" value="Genomic_DNA"/>
</dbReference>
<dbReference type="AlphaFoldDB" id="A0A1H5DMH6"/>
<dbReference type="OrthoDB" id="7046467at2"/>